<keyword evidence="2" id="KW-1185">Reference proteome</keyword>
<dbReference type="Proteomes" id="UP001174936">
    <property type="component" value="Unassembled WGS sequence"/>
</dbReference>
<evidence type="ECO:0000313" key="1">
    <source>
        <dbReference type="EMBL" id="KAK0651698.1"/>
    </source>
</evidence>
<gene>
    <name evidence="1" type="ORF">B0T16DRAFT_324020</name>
</gene>
<organism evidence="1 2">
    <name type="scientific">Cercophora newfieldiana</name>
    <dbReference type="NCBI Taxonomy" id="92897"/>
    <lineage>
        <taxon>Eukaryota</taxon>
        <taxon>Fungi</taxon>
        <taxon>Dikarya</taxon>
        <taxon>Ascomycota</taxon>
        <taxon>Pezizomycotina</taxon>
        <taxon>Sordariomycetes</taxon>
        <taxon>Sordariomycetidae</taxon>
        <taxon>Sordariales</taxon>
        <taxon>Lasiosphaeriaceae</taxon>
        <taxon>Cercophora</taxon>
    </lineage>
</organism>
<dbReference type="InterPro" id="IPR022234">
    <property type="entry name" value="DUF3759"/>
</dbReference>
<proteinExistence type="predicted"/>
<dbReference type="PANTHER" id="PTHR37450:SF1">
    <property type="entry name" value="CIPC PROTEIN"/>
    <property type="match status" value="1"/>
</dbReference>
<dbReference type="Pfam" id="PF12585">
    <property type="entry name" value="DUF3759"/>
    <property type="match status" value="1"/>
</dbReference>
<reference evidence="1" key="1">
    <citation type="submission" date="2023-06" db="EMBL/GenBank/DDBJ databases">
        <title>Genome-scale phylogeny and comparative genomics of the fungal order Sordariales.</title>
        <authorList>
            <consortium name="Lawrence Berkeley National Laboratory"/>
            <person name="Hensen N."/>
            <person name="Bonometti L."/>
            <person name="Westerberg I."/>
            <person name="Brannstrom I.O."/>
            <person name="Guillou S."/>
            <person name="Cros-Aarteil S."/>
            <person name="Calhoun S."/>
            <person name="Haridas S."/>
            <person name="Kuo A."/>
            <person name="Mondo S."/>
            <person name="Pangilinan J."/>
            <person name="Riley R."/>
            <person name="Labutti K."/>
            <person name="Andreopoulos B."/>
            <person name="Lipzen A."/>
            <person name="Chen C."/>
            <person name="Yanf M."/>
            <person name="Daum C."/>
            <person name="Ng V."/>
            <person name="Clum A."/>
            <person name="Steindorff A."/>
            <person name="Ohm R."/>
            <person name="Martin F."/>
            <person name="Silar P."/>
            <person name="Natvig D."/>
            <person name="Lalanne C."/>
            <person name="Gautier V."/>
            <person name="Ament-Velasquez S.L."/>
            <person name="Kruys A."/>
            <person name="Hutchinson M.I."/>
            <person name="Powell A.J."/>
            <person name="Barry K."/>
            <person name="Miller A.N."/>
            <person name="Grigoriev I.V."/>
            <person name="Debuchy R."/>
            <person name="Gladieux P."/>
            <person name="Thoren M.H."/>
            <person name="Johannesson H."/>
        </authorList>
    </citation>
    <scope>NUCLEOTIDE SEQUENCE</scope>
    <source>
        <strain evidence="1">SMH2532-1</strain>
    </source>
</reference>
<accession>A0AA40CWF6</accession>
<dbReference type="AlphaFoldDB" id="A0AA40CWF6"/>
<protein>
    <recommendedName>
        <fullName evidence="3">CipC-like antibiotic response protein</fullName>
    </recommendedName>
</protein>
<comment type="caution">
    <text evidence="1">The sequence shown here is derived from an EMBL/GenBank/DDBJ whole genome shotgun (WGS) entry which is preliminary data.</text>
</comment>
<evidence type="ECO:0000313" key="2">
    <source>
        <dbReference type="Proteomes" id="UP001174936"/>
    </source>
</evidence>
<name>A0AA40CWF6_9PEZI</name>
<sequence length="129" mass="14745">MGFFDFDQARDARDAVYSPQEYNDDHRAKFSHELVGGAAAFEAMHVWEKERQAEGKPMSHGFAREALAAMAGAEADKLFETKGLDFVDREEAKRHAKRQAEELYDRQYGGMENCDPGCEPHHSMRGERY</sequence>
<evidence type="ECO:0008006" key="3">
    <source>
        <dbReference type="Google" id="ProtNLM"/>
    </source>
</evidence>
<dbReference type="PANTHER" id="PTHR37450">
    <property type="entry name" value="CIPC PROTEIN"/>
    <property type="match status" value="1"/>
</dbReference>
<dbReference type="EMBL" id="JAULSV010000002">
    <property type="protein sequence ID" value="KAK0651698.1"/>
    <property type="molecule type" value="Genomic_DNA"/>
</dbReference>